<proteinExistence type="predicted"/>
<protein>
    <submittedName>
        <fullName evidence="2">Uncharacterized protein</fullName>
    </submittedName>
</protein>
<organism evidence="2 3">
    <name type="scientific">Aldrovandia affinis</name>
    <dbReference type="NCBI Taxonomy" id="143900"/>
    <lineage>
        <taxon>Eukaryota</taxon>
        <taxon>Metazoa</taxon>
        <taxon>Chordata</taxon>
        <taxon>Craniata</taxon>
        <taxon>Vertebrata</taxon>
        <taxon>Euteleostomi</taxon>
        <taxon>Actinopterygii</taxon>
        <taxon>Neopterygii</taxon>
        <taxon>Teleostei</taxon>
        <taxon>Notacanthiformes</taxon>
        <taxon>Halosauridae</taxon>
        <taxon>Aldrovandia</taxon>
    </lineage>
</organism>
<gene>
    <name evidence="2" type="ORF">AAFF_G00363280</name>
</gene>
<dbReference type="EMBL" id="JAINUG010000618">
    <property type="protein sequence ID" value="KAJ8366266.1"/>
    <property type="molecule type" value="Genomic_DNA"/>
</dbReference>
<reference evidence="2" key="1">
    <citation type="journal article" date="2023" name="Science">
        <title>Genome structures resolve the early diversification of teleost fishes.</title>
        <authorList>
            <person name="Parey E."/>
            <person name="Louis A."/>
            <person name="Montfort J."/>
            <person name="Bouchez O."/>
            <person name="Roques C."/>
            <person name="Iampietro C."/>
            <person name="Lluch J."/>
            <person name="Castinel A."/>
            <person name="Donnadieu C."/>
            <person name="Desvignes T."/>
            <person name="Floi Bucao C."/>
            <person name="Jouanno E."/>
            <person name="Wen M."/>
            <person name="Mejri S."/>
            <person name="Dirks R."/>
            <person name="Jansen H."/>
            <person name="Henkel C."/>
            <person name="Chen W.J."/>
            <person name="Zahm M."/>
            <person name="Cabau C."/>
            <person name="Klopp C."/>
            <person name="Thompson A.W."/>
            <person name="Robinson-Rechavi M."/>
            <person name="Braasch I."/>
            <person name="Lecointre G."/>
            <person name="Bobe J."/>
            <person name="Postlethwait J.H."/>
            <person name="Berthelot C."/>
            <person name="Roest Crollius H."/>
            <person name="Guiguen Y."/>
        </authorList>
    </citation>
    <scope>NUCLEOTIDE SEQUENCE</scope>
    <source>
        <strain evidence="2">NC1722</strain>
    </source>
</reference>
<comment type="caution">
    <text evidence="2">The sequence shown here is derived from an EMBL/GenBank/DDBJ whole genome shotgun (WGS) entry which is preliminary data.</text>
</comment>
<keyword evidence="3" id="KW-1185">Reference proteome</keyword>
<dbReference type="Proteomes" id="UP001221898">
    <property type="component" value="Unassembled WGS sequence"/>
</dbReference>
<evidence type="ECO:0000313" key="3">
    <source>
        <dbReference type="Proteomes" id="UP001221898"/>
    </source>
</evidence>
<evidence type="ECO:0000313" key="2">
    <source>
        <dbReference type="EMBL" id="KAJ8366266.1"/>
    </source>
</evidence>
<feature type="region of interest" description="Disordered" evidence="1">
    <location>
        <begin position="51"/>
        <end position="162"/>
    </location>
</feature>
<sequence>MDVSDYEVIAPAGFSGKQSRGAGEKLKTLELSGLWSLPGLTYNVSLGIGRPRDAISAGQSQRMGSPLMGLSPEPEPAGQPRGSVGVSTGHQGVAEDDSDPGGPAQLPGGARRQQPLPPQQSSPQEGLNADLEEELHSDPVLEEQPLENTSADVSSCEEATPL</sequence>
<name>A0AAD7R573_9TELE</name>
<accession>A0AAD7R573</accession>
<dbReference type="AlphaFoldDB" id="A0AAD7R573"/>
<evidence type="ECO:0000256" key="1">
    <source>
        <dbReference type="SAM" id="MobiDB-lite"/>
    </source>
</evidence>